<comment type="caution">
    <text evidence="6">The sequence shown here is derived from an EMBL/GenBank/DDBJ whole genome shotgun (WGS) entry which is preliminary data.</text>
</comment>
<dbReference type="GO" id="GO:0016994">
    <property type="term" value="F:precorrin-6A reductase activity"/>
    <property type="evidence" value="ECO:0007669"/>
    <property type="project" value="InterPro"/>
</dbReference>
<dbReference type="Proteomes" id="UP000278609">
    <property type="component" value="Unassembled WGS sequence"/>
</dbReference>
<keyword evidence="2 5" id="KW-0489">Methyltransferase</keyword>
<dbReference type="EMBL" id="RQYS01000042">
    <property type="protein sequence ID" value="RRD59471.1"/>
    <property type="molecule type" value="Genomic_DNA"/>
</dbReference>
<comment type="similarity">
    <text evidence="5">Belongs to the CbiD family.</text>
</comment>
<keyword evidence="3 5" id="KW-0808">Transferase</keyword>
<gene>
    <name evidence="5" type="primary">cbiD</name>
    <name evidence="6" type="ORF">EII40_09730</name>
</gene>
<dbReference type="NCBIfam" id="NF000849">
    <property type="entry name" value="PRK00075.1-1"/>
    <property type="match status" value="1"/>
</dbReference>
<comment type="pathway">
    <text evidence="5">Cofactor biosynthesis; adenosylcobalamin biosynthesis; cob(II)yrinate a,c-diamide from sirohydrochlorin (anaerobic route): step 6/10.</text>
</comment>
<sequence>MILILGGTTEGRKAVSTVDETGQPYYYSTKEANQKIDCKNGIRLTGAMDADTMTSFCREKGIRLIVDAAHPFAELLHQTVAQVADRLSLPVVRYERIYPPRNSEVVWCDSYADAVRRLENDGITFLLALTGVQTIMKLKAYWQKYHCVFRVLDQPSSLELAERQGVDRENIVFYRPGEEEALLYRVKPQAVLTKESGESGGFSEKLAAAKKMNIPIYAVKRPVLPSTFIVVTGYFGLRKQIERFVPGFFSLRSGYTTGSCATAAAKAALLALLTGTPPENVTFTLPDDEEMILPVAETWIEKDAATATVVKDSGDDPDVTNGCKICVTVALSEEPGIRFLQGEGVGKVTLPGLGLEVGGPAINRTPRQMIMHELSSLYDGGLDVTISVPGGEALAARTFNPKLGVVGGISIIGTSGVVMPFSSEAFVEAIRREIEVCRALSPDRLVINSGGKSERFIKKEYPELPDQAFVHYGNFIGETLKIVADLRIPNVTMGIMIGKAVKLAEGFLDTHSKKTVMNKDFLEEVAGKSGCTPQASDVIRSMVLARELWTQLSASDKDCLFPALLRLCLHHCMALLPDTHLTILLIDEDGNIPYRLESSHSS</sequence>
<comment type="function">
    <text evidence="5">Catalyzes the methylation of C-1 in cobalt-precorrin-5B to form cobalt-precorrin-6A.</text>
</comment>
<dbReference type="Pfam" id="PF02571">
    <property type="entry name" value="CbiJ"/>
    <property type="match status" value="1"/>
</dbReference>
<dbReference type="InterPro" id="IPR036074">
    <property type="entry name" value="CbiD_sf"/>
</dbReference>
<dbReference type="GO" id="GO:0043780">
    <property type="term" value="F:cobalt-precorrin-5B C1-methyltransferase activity"/>
    <property type="evidence" value="ECO:0007669"/>
    <property type="project" value="RHEA"/>
</dbReference>
<accession>A0A3P1XLS4</accession>
<dbReference type="RefSeq" id="WP_124752063.1">
    <property type="nucleotide sequence ID" value="NZ_RQYS01000042.1"/>
</dbReference>
<dbReference type="OrthoDB" id="6439987at2"/>
<dbReference type="AlphaFoldDB" id="A0A3P1XLS4"/>
<dbReference type="InterPro" id="IPR002748">
    <property type="entry name" value="CbiD"/>
</dbReference>
<dbReference type="Gene3D" id="3.30.2110.10">
    <property type="entry name" value="CbiD-like"/>
    <property type="match status" value="1"/>
</dbReference>
<keyword evidence="1 5" id="KW-0169">Cobalamin biosynthesis</keyword>
<dbReference type="UniPathway" id="UPA00148">
    <property type="reaction ID" value="UER00227"/>
</dbReference>
<evidence type="ECO:0000313" key="6">
    <source>
        <dbReference type="EMBL" id="RRD59471.1"/>
    </source>
</evidence>
<name>A0A3P1XLS4_TANFO</name>
<organism evidence="6 7">
    <name type="scientific">Tannerella forsythia</name>
    <name type="common">Bacteroides forsythus</name>
    <dbReference type="NCBI Taxonomy" id="28112"/>
    <lineage>
        <taxon>Bacteria</taxon>
        <taxon>Pseudomonadati</taxon>
        <taxon>Bacteroidota</taxon>
        <taxon>Bacteroidia</taxon>
        <taxon>Bacteroidales</taxon>
        <taxon>Tannerellaceae</taxon>
        <taxon>Tannerella</taxon>
    </lineage>
</organism>
<dbReference type="PROSITE" id="PS51014">
    <property type="entry name" value="COBK_CBIJ"/>
    <property type="match status" value="1"/>
</dbReference>
<dbReference type="Pfam" id="PF01888">
    <property type="entry name" value="CbiD"/>
    <property type="match status" value="1"/>
</dbReference>
<dbReference type="HAMAP" id="MF_00787">
    <property type="entry name" value="CbiD"/>
    <property type="match status" value="1"/>
</dbReference>
<dbReference type="InterPro" id="IPR003723">
    <property type="entry name" value="Precorrin-6x_reduct"/>
</dbReference>
<dbReference type="PANTHER" id="PTHR35863:SF1">
    <property type="entry name" value="COBALT-PRECORRIN-5B C(1)-METHYLTRANSFERASE"/>
    <property type="match status" value="1"/>
</dbReference>
<protein>
    <recommendedName>
        <fullName evidence="5">Cobalt-precorrin-5B C(1)-methyltransferase</fullName>
        <ecNumber evidence="5">2.1.1.195</ecNumber>
    </recommendedName>
    <alternativeName>
        <fullName evidence="5">Cobalt-precorrin-6A synthase</fullName>
    </alternativeName>
</protein>
<reference evidence="6 7" key="1">
    <citation type="submission" date="2018-11" db="EMBL/GenBank/DDBJ databases">
        <title>Genomes From Bacteria Associated with the Canine Oral Cavity: a Test Case for Automated Genome-Based Taxonomic Assignment.</title>
        <authorList>
            <person name="Coil D.A."/>
            <person name="Jospin G."/>
            <person name="Darling A.E."/>
            <person name="Wallis C."/>
            <person name="Davis I.J."/>
            <person name="Harris S."/>
            <person name="Eisen J.A."/>
            <person name="Holcombe L.J."/>
            <person name="O'Flynn C."/>
        </authorList>
    </citation>
    <scope>NUCLEOTIDE SEQUENCE [LARGE SCALE GENOMIC DNA]</scope>
    <source>
        <strain evidence="6 7">OH2617_COT-023</strain>
    </source>
</reference>
<dbReference type="SUPFAM" id="SSF111342">
    <property type="entry name" value="CbiD-like"/>
    <property type="match status" value="1"/>
</dbReference>
<evidence type="ECO:0000256" key="1">
    <source>
        <dbReference type="ARBA" id="ARBA00022573"/>
    </source>
</evidence>
<dbReference type="PANTHER" id="PTHR35863">
    <property type="entry name" value="COBALT-PRECORRIN-5B C(1)-METHYLTRANSFERASE"/>
    <property type="match status" value="1"/>
</dbReference>
<proteinExistence type="inferred from homology"/>
<evidence type="ECO:0000256" key="4">
    <source>
        <dbReference type="ARBA" id="ARBA00022691"/>
    </source>
</evidence>
<dbReference type="GO" id="GO:0032259">
    <property type="term" value="P:methylation"/>
    <property type="evidence" value="ECO:0007669"/>
    <property type="project" value="UniProtKB-KW"/>
</dbReference>
<evidence type="ECO:0000313" key="7">
    <source>
        <dbReference type="Proteomes" id="UP000278609"/>
    </source>
</evidence>
<dbReference type="GO" id="GO:0019251">
    <property type="term" value="P:anaerobic cobalamin biosynthetic process"/>
    <property type="evidence" value="ECO:0007669"/>
    <property type="project" value="UniProtKB-UniRule"/>
</dbReference>
<evidence type="ECO:0000256" key="5">
    <source>
        <dbReference type="HAMAP-Rule" id="MF_00787"/>
    </source>
</evidence>
<evidence type="ECO:0000256" key="2">
    <source>
        <dbReference type="ARBA" id="ARBA00022603"/>
    </source>
</evidence>
<dbReference type="EC" id="2.1.1.195" evidence="5"/>
<comment type="catalytic activity">
    <reaction evidence="5">
        <text>Co-precorrin-5B + S-adenosyl-L-methionine = Co-precorrin-6A + S-adenosyl-L-homocysteine</text>
        <dbReference type="Rhea" id="RHEA:26285"/>
        <dbReference type="ChEBI" id="CHEBI:57856"/>
        <dbReference type="ChEBI" id="CHEBI:59789"/>
        <dbReference type="ChEBI" id="CHEBI:60063"/>
        <dbReference type="ChEBI" id="CHEBI:60064"/>
        <dbReference type="EC" id="2.1.1.195"/>
    </reaction>
</comment>
<dbReference type="NCBIfam" id="TIGR00312">
    <property type="entry name" value="cbiD"/>
    <property type="match status" value="1"/>
</dbReference>
<keyword evidence="4 5" id="KW-0949">S-adenosyl-L-methionine</keyword>
<evidence type="ECO:0000256" key="3">
    <source>
        <dbReference type="ARBA" id="ARBA00022679"/>
    </source>
</evidence>